<evidence type="ECO:0000313" key="5">
    <source>
        <dbReference type="EMBL" id="JAT69831.1"/>
    </source>
</evidence>
<dbReference type="Gene3D" id="1.10.287.3980">
    <property type="match status" value="1"/>
</dbReference>
<gene>
    <name evidence="5" type="ORF">g.3567</name>
</gene>
<evidence type="ECO:0000256" key="3">
    <source>
        <dbReference type="ARBA" id="ARBA00023274"/>
    </source>
</evidence>
<keyword evidence="2" id="KW-0689">Ribosomal protein</keyword>
<reference evidence="5" key="1">
    <citation type="submission" date="2015-08" db="EMBL/GenBank/DDBJ databases">
        <authorList>
            <person name="Babu N.S."/>
            <person name="Beckwith C.J."/>
            <person name="Beseler K.G."/>
            <person name="Brison A."/>
            <person name="Carone J.V."/>
            <person name="Caskin T.P."/>
            <person name="Diamond M."/>
            <person name="Durham M.E."/>
            <person name="Foxe J.M."/>
            <person name="Go M."/>
            <person name="Henderson B.A."/>
            <person name="Jones I.B."/>
            <person name="McGettigan J.A."/>
            <person name="Micheletti S.J."/>
            <person name="Nasrallah M.E."/>
            <person name="Ortiz D."/>
            <person name="Piller C.R."/>
            <person name="Privatt S.R."/>
            <person name="Schneider S.L."/>
            <person name="Sharp S."/>
            <person name="Smith T.C."/>
            <person name="Stanton J.D."/>
            <person name="Ullery H.E."/>
            <person name="Wilson R.J."/>
            <person name="Serrano M.G."/>
            <person name="Buck G."/>
            <person name="Lee V."/>
            <person name="Wang Y."/>
            <person name="Carvalho R."/>
            <person name="Voegtly L."/>
            <person name="Shi R."/>
            <person name="Duckworth R."/>
            <person name="Johnson A."/>
            <person name="Loviza R."/>
            <person name="Walstead R."/>
            <person name="Shah Z."/>
            <person name="Kiflezghi M."/>
            <person name="Wade K."/>
            <person name="Ball S.L."/>
            <person name="Bradley K.W."/>
            <person name="Asai D.J."/>
            <person name="Bowman C.A."/>
            <person name="Russell D.A."/>
            <person name="Pope W.H."/>
            <person name="Jacobs-Sera D."/>
            <person name="Hendrix R.W."/>
            <person name="Hatfull G.F."/>
        </authorList>
    </citation>
    <scope>NUCLEOTIDE SEQUENCE</scope>
</reference>
<name>A0A1D1ZSN6_AUXPR</name>
<evidence type="ECO:0000256" key="1">
    <source>
        <dbReference type="ARBA" id="ARBA00010111"/>
    </source>
</evidence>
<dbReference type="GO" id="GO:0006412">
    <property type="term" value="P:translation"/>
    <property type="evidence" value="ECO:0007669"/>
    <property type="project" value="InterPro"/>
</dbReference>
<protein>
    <recommendedName>
        <fullName evidence="4">Large ribosomal subunit protein bL34m</fullName>
    </recommendedName>
</protein>
<dbReference type="EMBL" id="GDKF01008791">
    <property type="protein sequence ID" value="JAT69831.1"/>
    <property type="molecule type" value="Transcribed_RNA"/>
</dbReference>
<dbReference type="GO" id="GO:0005840">
    <property type="term" value="C:ribosome"/>
    <property type="evidence" value="ECO:0007669"/>
    <property type="project" value="UniProtKB-KW"/>
</dbReference>
<accession>A0A1D1ZSN6</accession>
<keyword evidence="3" id="KW-0687">Ribonucleoprotein</keyword>
<proteinExistence type="inferred from homology"/>
<evidence type="ECO:0000256" key="4">
    <source>
        <dbReference type="ARBA" id="ARBA00035274"/>
    </source>
</evidence>
<evidence type="ECO:0000256" key="2">
    <source>
        <dbReference type="ARBA" id="ARBA00022980"/>
    </source>
</evidence>
<dbReference type="AlphaFoldDB" id="A0A1D1ZSN6"/>
<dbReference type="InterPro" id="IPR000271">
    <property type="entry name" value="Ribosomal_bL34"/>
</dbReference>
<dbReference type="HAMAP" id="MF_00391">
    <property type="entry name" value="Ribosomal_bL34"/>
    <property type="match status" value="1"/>
</dbReference>
<comment type="similarity">
    <text evidence="1">Belongs to the bacterial ribosomal protein bL34 family.</text>
</comment>
<dbReference type="FunFam" id="1.10.287.3980:FF:000001">
    <property type="entry name" value="Mitochondrial ribosomal protein L34"/>
    <property type="match status" value="1"/>
</dbReference>
<sequence length="151" mass="16677">MMLARCLRALQASGTAFVPSLARALASQVNTCAVASSAVPQWTPLGPGFAAGLAPREAVPHPRPQQCQPTHLLDFRHVILMQPVPVLDLWPDEVVAEPSTAPTPLSCIKRTYQPSVIIRKRRHGWRARHATRSGQNVVARRRLKGRWRLTA</sequence>
<dbReference type="PANTHER" id="PTHR14503">
    <property type="entry name" value="MITOCHONDRIAL RIBOSOMAL PROTEIN 34 FAMILY MEMBER"/>
    <property type="match status" value="1"/>
</dbReference>
<dbReference type="GO" id="GO:1990904">
    <property type="term" value="C:ribonucleoprotein complex"/>
    <property type="evidence" value="ECO:0007669"/>
    <property type="project" value="UniProtKB-KW"/>
</dbReference>
<organism evidence="5">
    <name type="scientific">Auxenochlorella protothecoides</name>
    <name type="common">Green microalga</name>
    <name type="synonym">Chlorella protothecoides</name>
    <dbReference type="NCBI Taxonomy" id="3075"/>
    <lineage>
        <taxon>Eukaryota</taxon>
        <taxon>Viridiplantae</taxon>
        <taxon>Chlorophyta</taxon>
        <taxon>core chlorophytes</taxon>
        <taxon>Trebouxiophyceae</taxon>
        <taxon>Chlorellales</taxon>
        <taxon>Chlorellaceae</taxon>
        <taxon>Auxenochlorella</taxon>
    </lineage>
</organism>
<dbReference type="Pfam" id="PF00468">
    <property type="entry name" value="Ribosomal_L34"/>
    <property type="match status" value="1"/>
</dbReference>
<dbReference type="PANTHER" id="PTHR14503:SF4">
    <property type="entry name" value="LARGE RIBOSOMAL SUBUNIT PROTEIN BL34M"/>
    <property type="match status" value="1"/>
</dbReference>
<dbReference type="NCBIfam" id="TIGR01030">
    <property type="entry name" value="rpmH_bact"/>
    <property type="match status" value="1"/>
</dbReference>
<dbReference type="GO" id="GO:0003735">
    <property type="term" value="F:structural constituent of ribosome"/>
    <property type="evidence" value="ECO:0007669"/>
    <property type="project" value="InterPro"/>
</dbReference>